<evidence type="ECO:0000313" key="4">
    <source>
        <dbReference type="EMBL" id="QSX34783.1"/>
    </source>
</evidence>
<keyword evidence="2" id="KW-1133">Transmembrane helix</keyword>
<dbReference type="Proteomes" id="UP000662770">
    <property type="component" value="Chromosome"/>
</dbReference>
<reference evidence="4 5" key="1">
    <citation type="submission" date="2021-03" db="EMBL/GenBank/DDBJ databases">
        <title>Novel species identification of genus Shewanella.</title>
        <authorList>
            <person name="Liu G."/>
            <person name="Zhang Q."/>
        </authorList>
    </citation>
    <scope>NUCLEOTIDE SEQUENCE [LARGE SCALE GENOMIC DNA]</scope>
    <source>
        <strain evidence="4 5">FJAT-51800</strain>
    </source>
</reference>
<dbReference type="NCBIfam" id="TIGR00254">
    <property type="entry name" value="GGDEF"/>
    <property type="match status" value="1"/>
</dbReference>
<feature type="transmembrane region" description="Helical" evidence="2">
    <location>
        <begin position="44"/>
        <end position="67"/>
    </location>
</feature>
<dbReference type="RefSeq" id="WP_207355981.1">
    <property type="nucleotide sequence ID" value="NZ_CP071503.1"/>
</dbReference>
<proteinExistence type="predicted"/>
<dbReference type="InterPro" id="IPR029787">
    <property type="entry name" value="Nucleotide_cyclase"/>
</dbReference>
<evidence type="ECO:0000259" key="3">
    <source>
        <dbReference type="PROSITE" id="PS50887"/>
    </source>
</evidence>
<dbReference type="InterPro" id="IPR029016">
    <property type="entry name" value="GAF-like_dom_sf"/>
</dbReference>
<dbReference type="SUPFAM" id="SSF55073">
    <property type="entry name" value="Nucleotide cyclase"/>
    <property type="match status" value="1"/>
</dbReference>
<dbReference type="Pfam" id="PF00990">
    <property type="entry name" value="GGDEF"/>
    <property type="match status" value="1"/>
</dbReference>
<dbReference type="PROSITE" id="PS50887">
    <property type="entry name" value="GGDEF"/>
    <property type="match status" value="1"/>
</dbReference>
<feature type="transmembrane region" description="Helical" evidence="2">
    <location>
        <begin position="20"/>
        <end position="38"/>
    </location>
</feature>
<dbReference type="SUPFAM" id="SSF55781">
    <property type="entry name" value="GAF domain-like"/>
    <property type="match status" value="1"/>
</dbReference>
<dbReference type="Pfam" id="PF13185">
    <property type="entry name" value="GAF_2"/>
    <property type="match status" value="1"/>
</dbReference>
<keyword evidence="2" id="KW-0472">Membrane</keyword>
<protein>
    <recommendedName>
        <fullName evidence="1">diguanylate cyclase</fullName>
        <ecNumber evidence="1">2.7.7.65</ecNumber>
    </recommendedName>
</protein>
<dbReference type="InterPro" id="IPR050469">
    <property type="entry name" value="Diguanylate_Cyclase"/>
</dbReference>
<dbReference type="InterPro" id="IPR043128">
    <property type="entry name" value="Rev_trsase/Diguanyl_cyclase"/>
</dbReference>
<evidence type="ECO:0000313" key="5">
    <source>
        <dbReference type="Proteomes" id="UP000662770"/>
    </source>
</evidence>
<evidence type="ECO:0000256" key="2">
    <source>
        <dbReference type="SAM" id="Phobius"/>
    </source>
</evidence>
<sequence length="397" mass="44470">MDFNHSSELDDVRVSTSQHLLLLLVPMLLFGLLCWMFSGPGQYPWLLLCGVGIIYYLAYSLGFFLYFSVLSHQRDKVHQLTQINDATMELMQLHQYCGSEHDFLSALLSKAMNLIPAAEFGSVIKVDEYSKRLQFEAAVGLDVKRLQQLNMQLHQTFQYKMTGGRCDRAILLNDTDGGIAADAHGAEHIADNRIRATLSCPIHVDGKLYALLNLDSEQPGSFSDYDVSIATILTNAAANALALYQHAQLIDQLRNYDNLTGLANRSYFEEQAIQWPLRSGVQSELILIDLDNLKEINKQHGLEAGDEALRQLGRTLKECWPAKALLSRLRGDKFAVLTYGDSTQINAWLSDVSFELSRRIPGLRFTVGSAIYLGNLAEAFDIAEQAIVSRQQHLAKK</sequence>
<gene>
    <name evidence="4" type="ORF">JYB87_06025</name>
</gene>
<dbReference type="Gene3D" id="3.30.70.270">
    <property type="match status" value="1"/>
</dbReference>
<dbReference type="EC" id="2.7.7.65" evidence="1"/>
<organism evidence="4 5">
    <name type="scientific">Shewanella avicenniae</name>
    <dbReference type="NCBI Taxonomy" id="2814294"/>
    <lineage>
        <taxon>Bacteria</taxon>
        <taxon>Pseudomonadati</taxon>
        <taxon>Pseudomonadota</taxon>
        <taxon>Gammaproteobacteria</taxon>
        <taxon>Alteromonadales</taxon>
        <taxon>Shewanellaceae</taxon>
        <taxon>Shewanella</taxon>
    </lineage>
</organism>
<feature type="domain" description="GGDEF" evidence="3">
    <location>
        <begin position="281"/>
        <end position="397"/>
    </location>
</feature>
<dbReference type="CDD" id="cd01949">
    <property type="entry name" value="GGDEF"/>
    <property type="match status" value="1"/>
</dbReference>
<evidence type="ECO:0000256" key="1">
    <source>
        <dbReference type="ARBA" id="ARBA00012528"/>
    </source>
</evidence>
<accession>A0ABX7QVD1</accession>
<dbReference type="InterPro" id="IPR003018">
    <property type="entry name" value="GAF"/>
</dbReference>
<dbReference type="InterPro" id="IPR000160">
    <property type="entry name" value="GGDEF_dom"/>
</dbReference>
<dbReference type="PANTHER" id="PTHR45138">
    <property type="entry name" value="REGULATORY COMPONENTS OF SENSORY TRANSDUCTION SYSTEM"/>
    <property type="match status" value="1"/>
</dbReference>
<dbReference type="EMBL" id="CP071503">
    <property type="protein sequence ID" value="QSX34783.1"/>
    <property type="molecule type" value="Genomic_DNA"/>
</dbReference>
<keyword evidence="5" id="KW-1185">Reference proteome</keyword>
<name>A0ABX7QVD1_9GAMM</name>
<keyword evidence="2" id="KW-0812">Transmembrane</keyword>
<dbReference type="SMART" id="SM00267">
    <property type="entry name" value="GGDEF"/>
    <property type="match status" value="1"/>
</dbReference>
<dbReference type="PANTHER" id="PTHR45138:SF23">
    <property type="entry name" value="SIGNALING PROTEIN"/>
    <property type="match status" value="1"/>
</dbReference>
<dbReference type="Gene3D" id="3.30.450.40">
    <property type="match status" value="1"/>
</dbReference>